<feature type="DNA-binding region" description="H-T-H motif" evidence="4">
    <location>
        <begin position="33"/>
        <end position="52"/>
    </location>
</feature>
<dbReference type="Proteomes" id="UP000006854">
    <property type="component" value="Chromosome"/>
</dbReference>
<organism evidence="7 8">
    <name type="scientific">Streptomyces venezuelae (strain ATCC 10712 / CBS 650.69 / DSM 40230 / JCM 4526 / NBRC 13096 / PD 04745)</name>
    <dbReference type="NCBI Taxonomy" id="953739"/>
    <lineage>
        <taxon>Bacteria</taxon>
        <taxon>Bacillati</taxon>
        <taxon>Actinomycetota</taxon>
        <taxon>Actinomycetes</taxon>
        <taxon>Kitasatosporales</taxon>
        <taxon>Streptomycetaceae</taxon>
        <taxon>Streptomyces</taxon>
    </lineage>
</organism>
<dbReference type="GeneID" id="51861527"/>
<dbReference type="RefSeq" id="WP_015032145.1">
    <property type="nucleotide sequence ID" value="NC_018750.1"/>
</dbReference>
<dbReference type="PATRIC" id="fig|953739.5.peg.2985"/>
<dbReference type="InterPro" id="IPR001647">
    <property type="entry name" value="HTH_TetR"/>
</dbReference>
<evidence type="ECO:0000256" key="3">
    <source>
        <dbReference type="ARBA" id="ARBA00023163"/>
    </source>
</evidence>
<proteinExistence type="predicted"/>
<keyword evidence="1" id="KW-0805">Transcription regulation</keyword>
<dbReference type="InterPro" id="IPR050109">
    <property type="entry name" value="HTH-type_TetR-like_transc_reg"/>
</dbReference>
<evidence type="ECO:0000259" key="6">
    <source>
        <dbReference type="PROSITE" id="PS50977"/>
    </source>
</evidence>
<keyword evidence="2 4" id="KW-0238">DNA-binding</keyword>
<gene>
    <name evidence="7" type="ordered locus">SVEN_0939</name>
</gene>
<feature type="region of interest" description="Disordered" evidence="5">
    <location>
        <begin position="194"/>
        <end position="220"/>
    </location>
</feature>
<feature type="domain" description="HTH tetR-type" evidence="6">
    <location>
        <begin position="10"/>
        <end position="70"/>
    </location>
</feature>
<evidence type="ECO:0000313" key="8">
    <source>
        <dbReference type="Proteomes" id="UP000006854"/>
    </source>
</evidence>
<dbReference type="HOGENOM" id="CLU_088557_1_0_11"/>
<dbReference type="KEGG" id="sve:SVEN_0939"/>
<evidence type="ECO:0000256" key="2">
    <source>
        <dbReference type="ARBA" id="ARBA00023125"/>
    </source>
</evidence>
<dbReference type="Pfam" id="PF18556">
    <property type="entry name" value="TetR_C_35"/>
    <property type="match status" value="1"/>
</dbReference>
<dbReference type="eggNOG" id="COG1309">
    <property type="taxonomic scope" value="Bacteria"/>
</dbReference>
<dbReference type="GO" id="GO:0000976">
    <property type="term" value="F:transcription cis-regulatory region binding"/>
    <property type="evidence" value="ECO:0007669"/>
    <property type="project" value="TreeGrafter"/>
</dbReference>
<dbReference type="InterPro" id="IPR040611">
    <property type="entry name" value="AlkX_C"/>
</dbReference>
<dbReference type="PROSITE" id="PS50977">
    <property type="entry name" value="HTH_TETR_2"/>
    <property type="match status" value="1"/>
</dbReference>
<keyword evidence="8" id="KW-1185">Reference proteome</keyword>
<evidence type="ECO:0000256" key="5">
    <source>
        <dbReference type="SAM" id="MobiDB-lite"/>
    </source>
</evidence>
<dbReference type="STRING" id="953739.SVEN_0939"/>
<dbReference type="PANTHER" id="PTHR30055:SF234">
    <property type="entry name" value="HTH-TYPE TRANSCRIPTIONAL REGULATOR BETI"/>
    <property type="match status" value="1"/>
</dbReference>
<evidence type="ECO:0000313" key="7">
    <source>
        <dbReference type="EMBL" id="CCA54226.1"/>
    </source>
</evidence>
<feature type="compositionally biased region" description="Pro residues" evidence="5">
    <location>
        <begin position="201"/>
        <end position="220"/>
    </location>
</feature>
<protein>
    <submittedName>
        <fullName evidence="7">Transcriptional regulator, TetR family</fullName>
    </submittedName>
</protein>
<sequence length="220" mass="23443">MPRFRETVRTLLRERLLDAAYEAVADRGFDKLRMAHLAGAVGVSRQTLYSEFPSKEAVGEALFQRELERCLVGIQQGLDAHPDDLRAAVEAAVGFTLTLAGRNPLIKAMLTSTGEDGLLSYLTTRSAAAFDLATAMADAYVTEAWPTIDPVARELAVDAAVRLTASHIVQSTASPEGSARRIADTVVRIALSTGHETTAPPAGPHPLQDPAPGPAPAHRP</sequence>
<dbReference type="Pfam" id="PF00440">
    <property type="entry name" value="TetR_N"/>
    <property type="match status" value="1"/>
</dbReference>
<dbReference type="SUPFAM" id="SSF46689">
    <property type="entry name" value="Homeodomain-like"/>
    <property type="match status" value="1"/>
</dbReference>
<dbReference type="AlphaFoldDB" id="F2RB98"/>
<dbReference type="PANTHER" id="PTHR30055">
    <property type="entry name" value="HTH-TYPE TRANSCRIPTIONAL REGULATOR RUTR"/>
    <property type="match status" value="1"/>
</dbReference>
<dbReference type="EMBL" id="FR845719">
    <property type="protein sequence ID" value="CCA54226.1"/>
    <property type="molecule type" value="Genomic_DNA"/>
</dbReference>
<evidence type="ECO:0000256" key="1">
    <source>
        <dbReference type="ARBA" id="ARBA00023015"/>
    </source>
</evidence>
<evidence type="ECO:0000256" key="4">
    <source>
        <dbReference type="PROSITE-ProRule" id="PRU00335"/>
    </source>
</evidence>
<dbReference type="Gene3D" id="1.10.357.10">
    <property type="entry name" value="Tetracycline Repressor, domain 2"/>
    <property type="match status" value="1"/>
</dbReference>
<dbReference type="InterPro" id="IPR009057">
    <property type="entry name" value="Homeodomain-like_sf"/>
</dbReference>
<reference evidence="7 8" key="1">
    <citation type="journal article" date="2011" name="BMC Genomics">
        <title>Genome-wide analysis of the role of GlnR in Streptomyces venezuelae provides new insights into global nitrogen regulation in actinomycetes.</title>
        <authorList>
            <person name="Pullan S.T."/>
            <person name="Bibb M.J."/>
            <person name="Merrick M."/>
        </authorList>
    </citation>
    <scope>NUCLEOTIDE SEQUENCE [LARGE SCALE GENOMIC DNA]</scope>
    <source>
        <strain evidence="8">ATCC 10712 / CBS 650.69 / DSM 40230 / JCM 4526 / NBRC 13096 / PD 04745</strain>
    </source>
</reference>
<dbReference type="PRINTS" id="PR00455">
    <property type="entry name" value="HTHTETR"/>
</dbReference>
<dbReference type="GO" id="GO:0003700">
    <property type="term" value="F:DNA-binding transcription factor activity"/>
    <property type="evidence" value="ECO:0007669"/>
    <property type="project" value="TreeGrafter"/>
</dbReference>
<keyword evidence="3" id="KW-0804">Transcription</keyword>
<accession>F2RB98</accession>
<name>F2RB98_STRVP</name>